<dbReference type="InterPro" id="IPR012000">
    <property type="entry name" value="Thiamin_PyroP_enz_cen_dom"/>
</dbReference>
<evidence type="ECO:0000313" key="8">
    <source>
        <dbReference type="Proteomes" id="UP001500571"/>
    </source>
</evidence>
<dbReference type="InterPro" id="IPR011766">
    <property type="entry name" value="TPP_enzyme_TPP-bd"/>
</dbReference>
<dbReference type="PANTHER" id="PTHR42981:SF2">
    <property type="entry name" value="PYRUVATE DEHYDROGENASE [UBIQUINONE]"/>
    <property type="match status" value="1"/>
</dbReference>
<dbReference type="InterPro" id="IPR047211">
    <property type="entry name" value="POXB-like"/>
</dbReference>
<proteinExistence type="inferred from homology"/>
<dbReference type="PROSITE" id="PS00187">
    <property type="entry name" value="TPP_ENZYMES"/>
    <property type="match status" value="1"/>
</dbReference>
<accession>A0ABN2QJ66</accession>
<evidence type="ECO:0000256" key="2">
    <source>
        <dbReference type="ARBA" id="ARBA00023052"/>
    </source>
</evidence>
<evidence type="ECO:0000259" key="4">
    <source>
        <dbReference type="Pfam" id="PF00205"/>
    </source>
</evidence>
<evidence type="ECO:0000256" key="3">
    <source>
        <dbReference type="RuleBase" id="RU362132"/>
    </source>
</evidence>
<dbReference type="PANTHER" id="PTHR42981">
    <property type="entry name" value="PYRUVATE DEHYDROGENASE [UBIQUINONE]"/>
    <property type="match status" value="1"/>
</dbReference>
<dbReference type="Pfam" id="PF02776">
    <property type="entry name" value="TPP_enzyme_N"/>
    <property type="match status" value="1"/>
</dbReference>
<dbReference type="SUPFAM" id="SSF52518">
    <property type="entry name" value="Thiamin diphosphate-binding fold (THDP-binding)"/>
    <property type="match status" value="2"/>
</dbReference>
<evidence type="ECO:0000259" key="6">
    <source>
        <dbReference type="Pfam" id="PF02776"/>
    </source>
</evidence>
<dbReference type="InterPro" id="IPR029061">
    <property type="entry name" value="THDP-binding"/>
</dbReference>
<dbReference type="InterPro" id="IPR047212">
    <property type="entry name" value="TPP_POXB-like"/>
</dbReference>
<dbReference type="InterPro" id="IPR012001">
    <property type="entry name" value="Thiamin_PyroP_enz_TPP-bd_dom"/>
</dbReference>
<dbReference type="InterPro" id="IPR047210">
    <property type="entry name" value="TPP_PYR_POXB-like"/>
</dbReference>
<dbReference type="Pfam" id="PF00205">
    <property type="entry name" value="TPP_enzyme_M"/>
    <property type="match status" value="1"/>
</dbReference>
<feature type="domain" description="Thiamine pyrophosphate enzyme central" evidence="4">
    <location>
        <begin position="198"/>
        <end position="328"/>
    </location>
</feature>
<feature type="domain" description="Thiamine pyrophosphate enzyme TPP-binding" evidence="5">
    <location>
        <begin position="388"/>
        <end position="543"/>
    </location>
</feature>
<keyword evidence="2 3" id="KW-0786">Thiamine pyrophosphate</keyword>
<dbReference type="EMBL" id="BAAAPB010000001">
    <property type="protein sequence ID" value="GAA1953178.1"/>
    <property type="molecule type" value="Genomic_DNA"/>
</dbReference>
<sequence length="601" mass="65339">MKTTVADHILDRLRRWGVTHVFGYPGDGINGLLGAFSRADDRPRFIQARHEEMSAFEAVGYAKMSGRTAVCMATSGPGAIHLLNGLYDAKLDHVPLVAVVGQTARSAMGGSYQQEVDLLNLFKDVASEYVQMVTVPEQLPNVLDRAIKVATARRAPTVVIVPSDVQELEYAAPQHEFKQVPSSLGFYQPRVVPDPQAVQQAADVLNAGRKVALLVGHGARGARQQVEQIADVLGAGVAKALLGKDVLSDDLPWVTGSIGLLGTRPSYEMMRDCDTLLTIGSSFPYTQFLPGLDQARAVQVDLDATMIGMRYPYEVNLVGDAAATLDALLSLLERKEDRSWQEHLCAQVSHWWKVMEREAAVPAEPVNPMRIFSEFSAQAPDDVLIAADSGSAANWYARQVRMRGAMRGTLSGNLATMGPGVPYAIGAKFAQPDRPVVAFEGDGAMQMNGLAELITISRYWQEWQDPRLVVAVLHNNDLNQVTWELRAMGGTPRFVESQALPDVSYADFAASLGLEALTVEDPDQLADAWRTALAADRPMVLDVHCDPNIPPIPPHVTLEQATQTAKALLKGDTSRWDIVKEGMRTKAQEVLASAAGSERGE</sequence>
<evidence type="ECO:0000313" key="7">
    <source>
        <dbReference type="EMBL" id="GAA1953178.1"/>
    </source>
</evidence>
<dbReference type="CDD" id="cd07039">
    <property type="entry name" value="TPP_PYR_POX"/>
    <property type="match status" value="1"/>
</dbReference>
<dbReference type="CDD" id="cd02014">
    <property type="entry name" value="TPP_POX"/>
    <property type="match status" value="1"/>
</dbReference>
<dbReference type="Pfam" id="PF02775">
    <property type="entry name" value="TPP_enzyme_C"/>
    <property type="match status" value="1"/>
</dbReference>
<evidence type="ECO:0000256" key="1">
    <source>
        <dbReference type="ARBA" id="ARBA00007812"/>
    </source>
</evidence>
<evidence type="ECO:0000259" key="5">
    <source>
        <dbReference type="Pfam" id="PF02775"/>
    </source>
</evidence>
<keyword evidence="8" id="KW-1185">Reference proteome</keyword>
<gene>
    <name evidence="7" type="ORF">GCM10009798_10440</name>
</gene>
<comment type="caution">
    <text evidence="7">The sequence shown here is derived from an EMBL/GenBank/DDBJ whole genome shotgun (WGS) entry which is preliminary data.</text>
</comment>
<dbReference type="SUPFAM" id="SSF52467">
    <property type="entry name" value="DHS-like NAD/FAD-binding domain"/>
    <property type="match status" value="1"/>
</dbReference>
<name>A0ABN2QJ66_9ACTN</name>
<dbReference type="Proteomes" id="UP001500571">
    <property type="component" value="Unassembled WGS sequence"/>
</dbReference>
<reference evidence="7 8" key="1">
    <citation type="journal article" date="2019" name="Int. J. Syst. Evol. Microbiol.">
        <title>The Global Catalogue of Microorganisms (GCM) 10K type strain sequencing project: providing services to taxonomists for standard genome sequencing and annotation.</title>
        <authorList>
            <consortium name="The Broad Institute Genomics Platform"/>
            <consortium name="The Broad Institute Genome Sequencing Center for Infectious Disease"/>
            <person name="Wu L."/>
            <person name="Ma J."/>
        </authorList>
    </citation>
    <scope>NUCLEOTIDE SEQUENCE [LARGE SCALE GENOMIC DNA]</scope>
    <source>
        <strain evidence="7 8">JCM 15309</strain>
    </source>
</reference>
<comment type="similarity">
    <text evidence="1 3">Belongs to the TPP enzyme family.</text>
</comment>
<organism evidence="7 8">
    <name type="scientific">Nocardioides panacihumi</name>
    <dbReference type="NCBI Taxonomy" id="400774"/>
    <lineage>
        <taxon>Bacteria</taxon>
        <taxon>Bacillati</taxon>
        <taxon>Actinomycetota</taxon>
        <taxon>Actinomycetes</taxon>
        <taxon>Propionibacteriales</taxon>
        <taxon>Nocardioidaceae</taxon>
        <taxon>Nocardioides</taxon>
    </lineage>
</organism>
<dbReference type="InterPro" id="IPR000399">
    <property type="entry name" value="TPP-bd_CS"/>
</dbReference>
<dbReference type="Gene3D" id="3.40.50.970">
    <property type="match status" value="2"/>
</dbReference>
<feature type="domain" description="Thiamine pyrophosphate enzyme N-terminal TPP-binding" evidence="6">
    <location>
        <begin position="4"/>
        <end position="119"/>
    </location>
</feature>
<dbReference type="InterPro" id="IPR029035">
    <property type="entry name" value="DHS-like_NAD/FAD-binding_dom"/>
</dbReference>
<dbReference type="Gene3D" id="3.40.50.1220">
    <property type="entry name" value="TPP-binding domain"/>
    <property type="match status" value="1"/>
</dbReference>
<protein>
    <submittedName>
        <fullName evidence="7">Thiamine pyrophosphate-requiring protein</fullName>
    </submittedName>
</protein>
<dbReference type="NCBIfam" id="NF006129">
    <property type="entry name" value="PRK08273.1"/>
    <property type="match status" value="1"/>
</dbReference>
<dbReference type="RefSeq" id="WP_344043115.1">
    <property type="nucleotide sequence ID" value="NZ_BAAAPB010000001.1"/>
</dbReference>